<proteinExistence type="predicted"/>
<protein>
    <submittedName>
        <fullName evidence="2">Uncharacterized protein</fullName>
    </submittedName>
</protein>
<accession>A0A238BV51</accession>
<dbReference type="EMBL" id="KZ270001">
    <property type="protein sequence ID" value="OZC08864.1"/>
    <property type="molecule type" value="Genomic_DNA"/>
</dbReference>
<evidence type="ECO:0000313" key="2">
    <source>
        <dbReference type="EMBL" id="OZC08864.1"/>
    </source>
</evidence>
<keyword evidence="1" id="KW-0472">Membrane</keyword>
<evidence type="ECO:0000256" key="1">
    <source>
        <dbReference type="SAM" id="Phobius"/>
    </source>
</evidence>
<organism evidence="2 3">
    <name type="scientific">Onchocerca flexuosa</name>
    <dbReference type="NCBI Taxonomy" id="387005"/>
    <lineage>
        <taxon>Eukaryota</taxon>
        <taxon>Metazoa</taxon>
        <taxon>Ecdysozoa</taxon>
        <taxon>Nematoda</taxon>
        <taxon>Chromadorea</taxon>
        <taxon>Rhabditida</taxon>
        <taxon>Spirurina</taxon>
        <taxon>Spiruromorpha</taxon>
        <taxon>Filarioidea</taxon>
        <taxon>Onchocercidae</taxon>
        <taxon>Onchocerca</taxon>
    </lineage>
</organism>
<dbReference type="Proteomes" id="UP000242913">
    <property type="component" value="Unassembled WGS sequence"/>
</dbReference>
<sequence>MNENISSLLVEQTIMSCACLLAFLHAADSPHTFSPDEALFLRAFYNVAVVIRHQALHVTLTLCFHFFHLVWLESA</sequence>
<dbReference type="AlphaFoldDB" id="A0A238BV51"/>
<gene>
    <name evidence="2" type="ORF">X798_04096</name>
</gene>
<reference evidence="2 3" key="1">
    <citation type="submission" date="2015-12" db="EMBL/GenBank/DDBJ databases">
        <title>Draft genome of the nematode, Onchocerca flexuosa.</title>
        <authorList>
            <person name="Mitreva M."/>
        </authorList>
    </citation>
    <scope>NUCLEOTIDE SEQUENCE [LARGE SCALE GENOMIC DNA]</scope>
    <source>
        <strain evidence="2">Red Deer</strain>
    </source>
</reference>
<name>A0A238BV51_9BILA</name>
<feature type="transmembrane region" description="Helical" evidence="1">
    <location>
        <begin position="50"/>
        <end position="72"/>
    </location>
</feature>
<keyword evidence="1" id="KW-1133">Transmembrane helix</keyword>
<keyword evidence="1" id="KW-0812">Transmembrane</keyword>
<keyword evidence="3" id="KW-1185">Reference proteome</keyword>
<evidence type="ECO:0000313" key="3">
    <source>
        <dbReference type="Proteomes" id="UP000242913"/>
    </source>
</evidence>